<dbReference type="Proteomes" id="UP001560573">
    <property type="component" value="Unassembled WGS sequence"/>
</dbReference>
<keyword evidence="1" id="KW-1133">Transmembrane helix</keyword>
<name>A0ABV3ZDT1_9BACT</name>
<reference evidence="2 3" key="1">
    <citation type="submission" date="2023-07" db="EMBL/GenBank/DDBJ databases">
        <authorList>
            <person name="Lian W.-H."/>
        </authorList>
    </citation>
    <scope>NUCLEOTIDE SEQUENCE [LARGE SCALE GENOMIC DNA]</scope>
    <source>
        <strain evidence="2 3">SYSU DXS3180</strain>
    </source>
</reference>
<evidence type="ECO:0000256" key="1">
    <source>
        <dbReference type="SAM" id="Phobius"/>
    </source>
</evidence>
<dbReference type="EMBL" id="JAULBC010000001">
    <property type="protein sequence ID" value="MEX6686569.1"/>
    <property type="molecule type" value="Genomic_DNA"/>
</dbReference>
<accession>A0ABV3ZDT1</accession>
<organism evidence="2 3">
    <name type="scientific">Danxiaibacter flavus</name>
    <dbReference type="NCBI Taxonomy" id="3049108"/>
    <lineage>
        <taxon>Bacteria</taxon>
        <taxon>Pseudomonadati</taxon>
        <taxon>Bacteroidota</taxon>
        <taxon>Chitinophagia</taxon>
        <taxon>Chitinophagales</taxon>
        <taxon>Chitinophagaceae</taxon>
        <taxon>Danxiaibacter</taxon>
    </lineage>
</organism>
<feature type="transmembrane region" description="Helical" evidence="1">
    <location>
        <begin position="6"/>
        <end position="23"/>
    </location>
</feature>
<keyword evidence="3" id="KW-1185">Reference proteome</keyword>
<evidence type="ECO:0008006" key="4">
    <source>
        <dbReference type="Google" id="ProtNLM"/>
    </source>
</evidence>
<gene>
    <name evidence="2" type="ORF">QTN47_03635</name>
</gene>
<proteinExistence type="predicted"/>
<evidence type="ECO:0000313" key="2">
    <source>
        <dbReference type="EMBL" id="MEX6686569.1"/>
    </source>
</evidence>
<keyword evidence="1" id="KW-0812">Transmembrane</keyword>
<keyword evidence="1" id="KW-0472">Membrane</keyword>
<dbReference type="RefSeq" id="WP_369327966.1">
    <property type="nucleotide sequence ID" value="NZ_JAULBC010000001.1"/>
</dbReference>
<protein>
    <recommendedName>
        <fullName evidence="4">Lipoprotein</fullName>
    </recommendedName>
</protein>
<dbReference type="PROSITE" id="PS51257">
    <property type="entry name" value="PROKAR_LIPOPROTEIN"/>
    <property type="match status" value="1"/>
</dbReference>
<evidence type="ECO:0000313" key="3">
    <source>
        <dbReference type="Proteomes" id="UP001560573"/>
    </source>
</evidence>
<sequence length="235" mass="24965">MKRTKIVVLTVSMISGFILFFACSKRDNKDLFEGLNSNGNLEYYRSILNSNKLSGKEFYLVLNKYEKLVRDSLIQASKSENTHENDRVLENSLQYVTTLKYCSTSGVMTGAGNGILLQTGSNSSGSIQASAFAISGSHGTISQVGSLEQGSNFQGVSTVRFYLQGDFSTSSTINGGYNTTIGTSNTSVGATAGYSSTSSGYQSNIYVVTANMQSGCPVALSAVILPPGTSIEPLP</sequence>
<comment type="caution">
    <text evidence="2">The sequence shown here is derived from an EMBL/GenBank/DDBJ whole genome shotgun (WGS) entry which is preliminary data.</text>
</comment>